<dbReference type="SUPFAM" id="SSF48024">
    <property type="entry name" value="N-terminal domain of DnaB helicase"/>
    <property type="match status" value="1"/>
</dbReference>
<keyword evidence="5" id="KW-1185">Reference proteome</keyword>
<comment type="caution">
    <text evidence="4">The sequence shown here is derived from an EMBL/GenBank/DDBJ whole genome shotgun (WGS) entry which is preliminary data.</text>
</comment>
<evidence type="ECO:0000313" key="5">
    <source>
        <dbReference type="Proteomes" id="UP000076925"/>
    </source>
</evidence>
<keyword evidence="2" id="KW-0238">DNA-binding</keyword>
<dbReference type="GO" id="GO:0006260">
    <property type="term" value="P:DNA replication"/>
    <property type="evidence" value="ECO:0007669"/>
    <property type="project" value="UniProtKB-KW"/>
</dbReference>
<reference evidence="4 5" key="1">
    <citation type="journal article" date="2013" name="Genome Biol. Evol.">
        <title>Genomes of Stigonematalean cyanobacteria (subsection V) and the evolution of oxygenic photosynthesis from prokaryotes to plastids.</title>
        <authorList>
            <person name="Dagan T."/>
            <person name="Roettger M."/>
            <person name="Stucken K."/>
            <person name="Landan G."/>
            <person name="Koch R."/>
            <person name="Major P."/>
            <person name="Gould S.B."/>
            <person name="Goremykin V.V."/>
            <person name="Rippka R."/>
            <person name="Tandeau de Marsac N."/>
            <person name="Gugger M."/>
            <person name="Lockhart P.J."/>
            <person name="Allen J.F."/>
            <person name="Brune I."/>
            <person name="Maus I."/>
            <person name="Puhler A."/>
            <person name="Martin W.F."/>
        </authorList>
    </citation>
    <scope>NUCLEOTIDE SEQUENCE [LARGE SCALE GENOMIC DNA]</scope>
    <source>
        <strain evidence="4 5">PCC 7110</strain>
    </source>
</reference>
<dbReference type="Proteomes" id="UP000076925">
    <property type="component" value="Unassembled WGS sequence"/>
</dbReference>
<dbReference type="Gene3D" id="1.10.860.10">
    <property type="entry name" value="DNAb Helicase, Chain A"/>
    <property type="match status" value="1"/>
</dbReference>
<sequence length="165" mass="18325">MSCFALIPAEPWKLPPQNIEVEEAVLGGILLDENAFMRVGDRLKPEHFYISAHRDIYQACAALAAKHKPTDLLSVTSWLADNGLLERIGGRNKLASLVDRTVSGVNIDALAELVITKWTCRQFGKLASLANEMQYKSDDEMTLDESFSTLLGAVKDCIKERDLEC</sequence>
<dbReference type="EMBL" id="ANNX02000031">
    <property type="protein sequence ID" value="KYC40009.1"/>
    <property type="molecule type" value="Genomic_DNA"/>
</dbReference>
<evidence type="ECO:0000313" key="4">
    <source>
        <dbReference type="EMBL" id="KYC40009.1"/>
    </source>
</evidence>
<protein>
    <recommendedName>
        <fullName evidence="3">DNA helicase DnaB-like N-terminal domain-containing protein</fullName>
    </recommendedName>
</protein>
<gene>
    <name evidence="4" type="ORF">WA1_29055</name>
</gene>
<dbReference type="OrthoDB" id="9773982at2"/>
<dbReference type="AlphaFoldDB" id="A0A139X5M9"/>
<name>A0A139X5M9_9CYAN</name>
<dbReference type="GO" id="GO:0003677">
    <property type="term" value="F:DNA binding"/>
    <property type="evidence" value="ECO:0007669"/>
    <property type="project" value="UniProtKB-KW"/>
</dbReference>
<proteinExistence type="predicted"/>
<keyword evidence="1" id="KW-0235">DNA replication</keyword>
<dbReference type="InterPro" id="IPR036185">
    <property type="entry name" value="DNA_heli_DnaB-like_N_sf"/>
</dbReference>
<dbReference type="GO" id="GO:0005829">
    <property type="term" value="C:cytosol"/>
    <property type="evidence" value="ECO:0007669"/>
    <property type="project" value="TreeGrafter"/>
</dbReference>
<dbReference type="RefSeq" id="WP_017747100.1">
    <property type="nucleotide sequence ID" value="NZ_KQ976354.1"/>
</dbReference>
<evidence type="ECO:0000256" key="2">
    <source>
        <dbReference type="ARBA" id="ARBA00023125"/>
    </source>
</evidence>
<evidence type="ECO:0000256" key="1">
    <source>
        <dbReference type="ARBA" id="ARBA00022705"/>
    </source>
</evidence>
<organism evidence="4 5">
    <name type="scientific">Scytonema hofmannii PCC 7110</name>
    <dbReference type="NCBI Taxonomy" id="128403"/>
    <lineage>
        <taxon>Bacteria</taxon>
        <taxon>Bacillati</taxon>
        <taxon>Cyanobacteriota</taxon>
        <taxon>Cyanophyceae</taxon>
        <taxon>Nostocales</taxon>
        <taxon>Scytonemataceae</taxon>
        <taxon>Scytonema</taxon>
    </lineage>
</organism>
<dbReference type="GO" id="GO:0003678">
    <property type="term" value="F:DNA helicase activity"/>
    <property type="evidence" value="ECO:0007669"/>
    <property type="project" value="InterPro"/>
</dbReference>
<dbReference type="GO" id="GO:0005524">
    <property type="term" value="F:ATP binding"/>
    <property type="evidence" value="ECO:0007669"/>
    <property type="project" value="InterPro"/>
</dbReference>
<dbReference type="PANTHER" id="PTHR30153:SF2">
    <property type="entry name" value="REPLICATIVE DNA HELICASE"/>
    <property type="match status" value="1"/>
</dbReference>
<feature type="domain" description="DNA helicase DnaB-like N-terminal" evidence="3">
    <location>
        <begin position="15"/>
        <end position="114"/>
    </location>
</feature>
<evidence type="ECO:0000259" key="3">
    <source>
        <dbReference type="Pfam" id="PF00772"/>
    </source>
</evidence>
<dbReference type="Pfam" id="PF00772">
    <property type="entry name" value="DnaB"/>
    <property type="match status" value="1"/>
</dbReference>
<accession>A0A139X5M9</accession>
<dbReference type="STRING" id="128403.WA1_29055"/>
<dbReference type="InterPro" id="IPR007693">
    <property type="entry name" value="DNA_helicase_DnaB-like_N"/>
</dbReference>
<dbReference type="PANTHER" id="PTHR30153">
    <property type="entry name" value="REPLICATIVE DNA HELICASE DNAB"/>
    <property type="match status" value="1"/>
</dbReference>
<dbReference type="InterPro" id="IPR016136">
    <property type="entry name" value="DNA_helicase_N/primase_C"/>
</dbReference>